<dbReference type="InterPro" id="IPR003759">
    <property type="entry name" value="Cbl-bd_cap"/>
</dbReference>
<evidence type="ECO:0000259" key="2">
    <source>
        <dbReference type="PROSITE" id="PS51332"/>
    </source>
</evidence>
<gene>
    <name evidence="3" type="ORF">SAMN06295960_2468</name>
</gene>
<dbReference type="Pfam" id="PF13411">
    <property type="entry name" value="MerR_1"/>
    <property type="match status" value="1"/>
</dbReference>
<dbReference type="Gene3D" id="3.40.50.280">
    <property type="entry name" value="Cobalamin-binding domain"/>
    <property type="match status" value="1"/>
</dbReference>
<dbReference type="PROSITE" id="PS51332">
    <property type="entry name" value="B12_BINDING"/>
    <property type="match status" value="1"/>
</dbReference>
<dbReference type="OrthoDB" id="9800334at2"/>
<dbReference type="SMART" id="SM00422">
    <property type="entry name" value="HTH_MERR"/>
    <property type="match status" value="1"/>
</dbReference>
<feature type="domain" description="B12-binding" evidence="2">
    <location>
        <begin position="174"/>
        <end position="298"/>
    </location>
</feature>
<evidence type="ECO:0000259" key="1">
    <source>
        <dbReference type="PROSITE" id="PS50937"/>
    </source>
</evidence>
<dbReference type="GO" id="GO:0031419">
    <property type="term" value="F:cobalamin binding"/>
    <property type="evidence" value="ECO:0007669"/>
    <property type="project" value="InterPro"/>
</dbReference>
<reference evidence="3 4" key="1">
    <citation type="submission" date="2017-04" db="EMBL/GenBank/DDBJ databases">
        <authorList>
            <person name="Afonso C.L."/>
            <person name="Miller P.J."/>
            <person name="Scott M.A."/>
            <person name="Spackman E."/>
            <person name="Goraichik I."/>
            <person name="Dimitrov K.M."/>
            <person name="Suarez D.L."/>
            <person name="Swayne D.E."/>
        </authorList>
    </citation>
    <scope>NUCLEOTIDE SEQUENCE [LARGE SCALE GENOMIC DNA]</scope>
    <source>
        <strain evidence="3 4">11</strain>
    </source>
</reference>
<keyword evidence="4" id="KW-1185">Reference proteome</keyword>
<dbReference type="GO" id="GO:0006355">
    <property type="term" value="P:regulation of DNA-templated transcription"/>
    <property type="evidence" value="ECO:0007669"/>
    <property type="project" value="InterPro"/>
</dbReference>
<dbReference type="SUPFAM" id="SSF46955">
    <property type="entry name" value="Putative DNA-binding domain"/>
    <property type="match status" value="1"/>
</dbReference>
<dbReference type="Gene3D" id="1.10.1660.10">
    <property type="match status" value="1"/>
</dbReference>
<dbReference type="InterPro" id="IPR006158">
    <property type="entry name" value="Cobalamin-bd"/>
</dbReference>
<name>A0A1X7KLY9_9BACL</name>
<dbReference type="GO" id="GO:0003677">
    <property type="term" value="F:DNA binding"/>
    <property type="evidence" value="ECO:0007669"/>
    <property type="project" value="InterPro"/>
</dbReference>
<dbReference type="CDD" id="cd01104">
    <property type="entry name" value="HTH_MlrA-CarA"/>
    <property type="match status" value="1"/>
</dbReference>
<evidence type="ECO:0000313" key="4">
    <source>
        <dbReference type="Proteomes" id="UP000193834"/>
    </source>
</evidence>
<dbReference type="Pfam" id="PF02607">
    <property type="entry name" value="B12-binding_2"/>
    <property type="match status" value="1"/>
</dbReference>
<dbReference type="EMBL" id="FXAZ01000003">
    <property type="protein sequence ID" value="SMG42165.1"/>
    <property type="molecule type" value="Genomic_DNA"/>
</dbReference>
<dbReference type="InterPro" id="IPR036594">
    <property type="entry name" value="Meth_synthase_dom"/>
</dbReference>
<dbReference type="CDD" id="cd02065">
    <property type="entry name" value="B12-binding_like"/>
    <property type="match status" value="1"/>
</dbReference>
<dbReference type="STRING" id="1852522.SAMN06295960_2468"/>
<dbReference type="InterPro" id="IPR009061">
    <property type="entry name" value="DNA-bd_dom_put_sf"/>
</dbReference>
<dbReference type="SUPFAM" id="SSF52242">
    <property type="entry name" value="Cobalamin (vitamin B12)-binding domain"/>
    <property type="match status" value="1"/>
</dbReference>
<dbReference type="Pfam" id="PF02310">
    <property type="entry name" value="B12-binding"/>
    <property type="match status" value="1"/>
</dbReference>
<dbReference type="GO" id="GO:0046872">
    <property type="term" value="F:metal ion binding"/>
    <property type="evidence" value="ECO:0007669"/>
    <property type="project" value="InterPro"/>
</dbReference>
<protein>
    <submittedName>
        <fullName evidence="3">B12 binding domain-containing protein</fullName>
    </submittedName>
</protein>
<dbReference type="AlphaFoldDB" id="A0A1X7KLY9"/>
<dbReference type="Gene3D" id="1.10.1240.10">
    <property type="entry name" value="Methionine synthase domain"/>
    <property type="match status" value="1"/>
</dbReference>
<proteinExistence type="predicted"/>
<dbReference type="Proteomes" id="UP000193834">
    <property type="component" value="Unassembled WGS sequence"/>
</dbReference>
<dbReference type="PROSITE" id="PS50937">
    <property type="entry name" value="HTH_MERR_2"/>
    <property type="match status" value="1"/>
</dbReference>
<dbReference type="InterPro" id="IPR000551">
    <property type="entry name" value="MerR-type_HTH_dom"/>
</dbReference>
<sequence length="304" mass="35004">MHSIQKVSKLLDIPAVTIRAWENRYKVVSPIRSTGGHRLYSESDIHTLKWLKNQITKHNKKIGEAVSLLQQQQRTSANEVPAPPMREHSCDLANTLYHHLIDIHSSCSHQTIDLAFSLYHFEHVFYHILAPVLVRLGEEWEQGIISTAQEHFSSQLIMQRIMHFFRVLPVYENQPTALAFCPEGEHHHIGLMLFSLFLRTKGIEVIYLGPNTPYDDLDRLIKDKRISIVAMSISDPDLVNNIERWLQNMILELPNLNIVLGGKAFYDCHSPLSSYVQASNKEDWEAWYQSSIGITHLHRSSSKP</sequence>
<dbReference type="RefSeq" id="WP_085494667.1">
    <property type="nucleotide sequence ID" value="NZ_FXAZ01000003.1"/>
</dbReference>
<dbReference type="InterPro" id="IPR036724">
    <property type="entry name" value="Cobalamin-bd_sf"/>
</dbReference>
<evidence type="ECO:0000313" key="3">
    <source>
        <dbReference type="EMBL" id="SMG42165.1"/>
    </source>
</evidence>
<accession>A0A1X7KLY9</accession>
<organism evidence="3 4">
    <name type="scientific">Paenibacillus aquistagni</name>
    <dbReference type="NCBI Taxonomy" id="1852522"/>
    <lineage>
        <taxon>Bacteria</taxon>
        <taxon>Bacillati</taxon>
        <taxon>Bacillota</taxon>
        <taxon>Bacilli</taxon>
        <taxon>Bacillales</taxon>
        <taxon>Paenibacillaceae</taxon>
        <taxon>Paenibacillus</taxon>
    </lineage>
</organism>
<feature type="domain" description="HTH merR-type" evidence="1">
    <location>
        <begin position="1"/>
        <end position="49"/>
    </location>
</feature>